<dbReference type="EMBL" id="JADKFW010000012">
    <property type="protein sequence ID" value="MBK9718689.1"/>
    <property type="molecule type" value="Genomic_DNA"/>
</dbReference>
<dbReference type="CDD" id="cd02696">
    <property type="entry name" value="MurNAc-LAA"/>
    <property type="match status" value="1"/>
</dbReference>
<dbReference type="FunFam" id="3.40.630.40:FF:000005">
    <property type="entry name" value="N-acetylmuramoyl-L-alanine amidase (AmiA)"/>
    <property type="match status" value="1"/>
</dbReference>
<feature type="domain" description="MurNAc-LAA" evidence="4">
    <location>
        <begin position="101"/>
        <end position="259"/>
    </location>
</feature>
<dbReference type="EC" id="3.5.1.28" evidence="2"/>
<dbReference type="SMART" id="SM00646">
    <property type="entry name" value="Ami_3"/>
    <property type="match status" value="1"/>
</dbReference>
<name>A0A9D7XE57_9BACT</name>
<dbReference type="GO" id="GO:0008745">
    <property type="term" value="F:N-acetylmuramoyl-L-alanine amidase activity"/>
    <property type="evidence" value="ECO:0007669"/>
    <property type="project" value="UniProtKB-EC"/>
</dbReference>
<comment type="caution">
    <text evidence="5">The sequence shown here is derived from an EMBL/GenBank/DDBJ whole genome shotgun (WGS) entry which is preliminary data.</text>
</comment>
<dbReference type="GO" id="GO:0009253">
    <property type="term" value="P:peptidoglycan catabolic process"/>
    <property type="evidence" value="ECO:0007669"/>
    <property type="project" value="InterPro"/>
</dbReference>
<evidence type="ECO:0000256" key="3">
    <source>
        <dbReference type="ARBA" id="ARBA00022801"/>
    </source>
</evidence>
<sequence>MKNYEFQAKVVCYCYVFLLLPYSLRSANNDSKVQFIGGPKIVLDAGHGGHDSGAKGRIATEKDITVSICTKIAQILLESMPSAEIIQTRTKDEFIPLHRRSEIANENLADLFISVHCNASTNIKARGTETYVMGIHKLKENLLVAKRENQSIHFEEDATRYEPMLDTETPEAHILLSQFQNQYLSQSLSLASYCEEQFRLNHPGGSRGVKQAGFLVLHQANMPSILVEVGYLSNPTEEIYLASEAGQIEIAMEISQAIVRYFEEKPLALNIKGVNKINRIASGYSINSLNQELINKSTYQIQIAASKSCAMVQDHPAWQFVPQYDIIQKGELYQYVTGHFDDKADAAMECERLKQIGFSDAFIIKSAH</sequence>
<comment type="catalytic activity">
    <reaction evidence="1">
        <text>Hydrolyzes the link between N-acetylmuramoyl residues and L-amino acid residues in certain cell-wall glycopeptides.</text>
        <dbReference type="EC" id="3.5.1.28"/>
    </reaction>
</comment>
<evidence type="ECO:0000313" key="5">
    <source>
        <dbReference type="EMBL" id="MBK9718689.1"/>
    </source>
</evidence>
<gene>
    <name evidence="5" type="ORF">IPO85_14480</name>
</gene>
<dbReference type="Pfam" id="PF01520">
    <property type="entry name" value="Amidase_3"/>
    <property type="match status" value="1"/>
</dbReference>
<protein>
    <recommendedName>
        <fullName evidence="2">N-acetylmuramoyl-L-alanine amidase</fullName>
        <ecNumber evidence="2">3.5.1.28</ecNumber>
    </recommendedName>
</protein>
<reference evidence="5 6" key="1">
    <citation type="submission" date="2020-10" db="EMBL/GenBank/DDBJ databases">
        <title>Connecting structure to function with the recovery of over 1000 high-quality activated sludge metagenome-assembled genomes encoding full-length rRNA genes using long-read sequencing.</title>
        <authorList>
            <person name="Singleton C.M."/>
            <person name="Petriglieri F."/>
            <person name="Kristensen J.M."/>
            <person name="Kirkegaard R.H."/>
            <person name="Michaelsen T.Y."/>
            <person name="Andersen M.H."/>
            <person name="Karst S.M."/>
            <person name="Dueholm M.S."/>
            <person name="Nielsen P.H."/>
            <person name="Albertsen M."/>
        </authorList>
    </citation>
    <scope>NUCLEOTIDE SEQUENCE [LARGE SCALE GENOMIC DNA]</scope>
    <source>
        <strain evidence="5">Ribe_18-Q3-R11-54_BAT3C.373</strain>
    </source>
</reference>
<dbReference type="InterPro" id="IPR002508">
    <property type="entry name" value="MurNAc-LAA_cat"/>
</dbReference>
<dbReference type="GO" id="GO:0030288">
    <property type="term" value="C:outer membrane-bounded periplasmic space"/>
    <property type="evidence" value="ECO:0007669"/>
    <property type="project" value="TreeGrafter"/>
</dbReference>
<accession>A0A9D7XE57</accession>
<dbReference type="GO" id="GO:0042834">
    <property type="term" value="F:peptidoglycan binding"/>
    <property type="evidence" value="ECO:0007669"/>
    <property type="project" value="InterPro"/>
</dbReference>
<dbReference type="InterPro" id="IPR007730">
    <property type="entry name" value="SPOR-like_dom"/>
</dbReference>
<evidence type="ECO:0000256" key="2">
    <source>
        <dbReference type="ARBA" id="ARBA00011901"/>
    </source>
</evidence>
<dbReference type="PANTHER" id="PTHR30404:SF0">
    <property type="entry name" value="N-ACETYLMURAMOYL-L-ALANINE AMIDASE AMIC"/>
    <property type="match status" value="1"/>
</dbReference>
<dbReference type="PANTHER" id="PTHR30404">
    <property type="entry name" value="N-ACETYLMURAMOYL-L-ALANINE AMIDASE"/>
    <property type="match status" value="1"/>
</dbReference>
<dbReference type="Pfam" id="PF05036">
    <property type="entry name" value="SPOR"/>
    <property type="match status" value="1"/>
</dbReference>
<evidence type="ECO:0000313" key="6">
    <source>
        <dbReference type="Proteomes" id="UP000808349"/>
    </source>
</evidence>
<evidence type="ECO:0000256" key="1">
    <source>
        <dbReference type="ARBA" id="ARBA00001561"/>
    </source>
</evidence>
<dbReference type="Gene3D" id="3.40.630.40">
    <property type="entry name" value="Zn-dependent exopeptidases"/>
    <property type="match status" value="1"/>
</dbReference>
<keyword evidence="3" id="KW-0378">Hydrolase</keyword>
<dbReference type="Proteomes" id="UP000808349">
    <property type="component" value="Unassembled WGS sequence"/>
</dbReference>
<dbReference type="AlphaFoldDB" id="A0A9D7XE57"/>
<dbReference type="SUPFAM" id="SSF53187">
    <property type="entry name" value="Zn-dependent exopeptidases"/>
    <property type="match status" value="1"/>
</dbReference>
<proteinExistence type="predicted"/>
<evidence type="ECO:0000259" key="4">
    <source>
        <dbReference type="SMART" id="SM00646"/>
    </source>
</evidence>
<dbReference type="InterPro" id="IPR050695">
    <property type="entry name" value="N-acetylmuramoyl_amidase_3"/>
</dbReference>
<organism evidence="5 6">
    <name type="scientific">Candidatus Defluviibacterium haderslevense</name>
    <dbReference type="NCBI Taxonomy" id="2981993"/>
    <lineage>
        <taxon>Bacteria</taxon>
        <taxon>Pseudomonadati</taxon>
        <taxon>Bacteroidota</taxon>
        <taxon>Saprospiria</taxon>
        <taxon>Saprospirales</taxon>
        <taxon>Saprospiraceae</taxon>
        <taxon>Candidatus Defluviibacterium</taxon>
    </lineage>
</organism>